<feature type="region of interest" description="Disordered" evidence="1">
    <location>
        <begin position="86"/>
        <end position="117"/>
    </location>
</feature>
<feature type="compositionally biased region" description="Basic and acidic residues" evidence="1">
    <location>
        <begin position="166"/>
        <end position="177"/>
    </location>
</feature>
<feature type="domain" description="PEX14-like helix-turn-helix" evidence="3">
    <location>
        <begin position="17"/>
        <end position="86"/>
    </location>
</feature>
<dbReference type="InterPro" id="IPR040554">
    <property type="entry name" value="KPWE_PEX14_dom"/>
</dbReference>
<keyword evidence="5" id="KW-1185">Reference proteome</keyword>
<dbReference type="GeneID" id="25264246"/>
<evidence type="ECO:0000259" key="2">
    <source>
        <dbReference type="Pfam" id="PF17733"/>
    </source>
</evidence>
<sequence length="177" mass="19116">MLVDASTSNPVTHQGPEHVFQQLDSYDWTDLEFQSGILAILESMKAQCASDEQLQATEAKAKVFFFSNKIGSPISYDEYSAWRSAKQGRPAQPSTTVNGAISSQEAQLSDSAASGVPANEPYPASFDAIVELITSGRTDEIPGIKDVPLKINEVPPTEATMPKRAKPWEAKADEANA</sequence>
<protein>
    <submittedName>
        <fullName evidence="4">Uncharacterized protein</fullName>
    </submittedName>
</protein>
<dbReference type="RefSeq" id="XP_013243954.1">
    <property type="nucleotide sequence ID" value="XM_013388500.1"/>
</dbReference>
<dbReference type="PANTHER" id="PTHR36855:SF1">
    <property type="entry name" value="PEROXISOME MEMBRANE ANCHOR PROTEIN PEX14P N-TERMINAL DOMAIN-CONTAINING PROTEIN"/>
    <property type="match status" value="1"/>
</dbReference>
<evidence type="ECO:0000313" key="4">
    <source>
        <dbReference type="EMBL" id="KDN47762.1"/>
    </source>
</evidence>
<dbReference type="AlphaFoldDB" id="A0A066W1B5"/>
<feature type="region of interest" description="Disordered" evidence="1">
    <location>
        <begin position="153"/>
        <end position="177"/>
    </location>
</feature>
<name>A0A066W1B5_TILAU</name>
<dbReference type="OrthoDB" id="9936937at2759"/>
<gene>
    <name evidence="4" type="ORF">K437DRAFT_255775</name>
</gene>
<organism evidence="4 5">
    <name type="scientific">Tilletiaria anomala (strain ATCC 24038 / CBS 436.72 / UBC 951)</name>
    <dbReference type="NCBI Taxonomy" id="1037660"/>
    <lineage>
        <taxon>Eukaryota</taxon>
        <taxon>Fungi</taxon>
        <taxon>Dikarya</taxon>
        <taxon>Basidiomycota</taxon>
        <taxon>Ustilaginomycotina</taxon>
        <taxon>Exobasidiomycetes</taxon>
        <taxon>Georgefischeriales</taxon>
        <taxon>Tilletiariaceae</taxon>
        <taxon>Tilletiaria</taxon>
    </lineage>
</organism>
<dbReference type="Pfam" id="PF17733">
    <property type="entry name" value="KPWE_dom"/>
    <property type="match status" value="1"/>
</dbReference>
<dbReference type="HOGENOM" id="CLU_070882_1_0_1"/>
<dbReference type="InParanoid" id="A0A066W1B5"/>
<dbReference type="OMA" id="KAKCFYF"/>
<feature type="compositionally biased region" description="Polar residues" evidence="1">
    <location>
        <begin position="92"/>
        <end position="112"/>
    </location>
</feature>
<proteinExistence type="predicted"/>
<evidence type="ECO:0000256" key="1">
    <source>
        <dbReference type="SAM" id="MobiDB-lite"/>
    </source>
</evidence>
<evidence type="ECO:0000259" key="3">
    <source>
        <dbReference type="Pfam" id="PF25871"/>
    </source>
</evidence>
<dbReference type="Proteomes" id="UP000027361">
    <property type="component" value="Unassembled WGS sequence"/>
</dbReference>
<dbReference type="Pfam" id="PF25871">
    <property type="entry name" value="HTH_76"/>
    <property type="match status" value="1"/>
</dbReference>
<feature type="domain" description="Peroxisomal membrane protein PEX14-like KPWE" evidence="2">
    <location>
        <begin position="121"/>
        <end position="169"/>
    </location>
</feature>
<dbReference type="InterPro" id="IPR058841">
    <property type="entry name" value="HTH_76"/>
</dbReference>
<dbReference type="EMBL" id="JMSN01000028">
    <property type="protein sequence ID" value="KDN47762.1"/>
    <property type="molecule type" value="Genomic_DNA"/>
</dbReference>
<dbReference type="PANTHER" id="PTHR36855">
    <property type="entry name" value="CHROMOSOME 10, WHOLE GENOME SHOTGUN SEQUENCE"/>
    <property type="match status" value="1"/>
</dbReference>
<comment type="caution">
    <text evidence="4">The sequence shown here is derived from an EMBL/GenBank/DDBJ whole genome shotgun (WGS) entry which is preliminary data.</text>
</comment>
<reference evidence="4 5" key="1">
    <citation type="submission" date="2014-05" db="EMBL/GenBank/DDBJ databases">
        <title>Draft genome sequence of a rare smut relative, Tilletiaria anomala UBC 951.</title>
        <authorList>
            <consortium name="DOE Joint Genome Institute"/>
            <person name="Toome M."/>
            <person name="Kuo A."/>
            <person name="Henrissat B."/>
            <person name="Lipzen A."/>
            <person name="Tritt A."/>
            <person name="Yoshinaga Y."/>
            <person name="Zane M."/>
            <person name="Barry K."/>
            <person name="Grigoriev I.V."/>
            <person name="Spatafora J.W."/>
            <person name="Aimea M.C."/>
        </authorList>
    </citation>
    <scope>NUCLEOTIDE SEQUENCE [LARGE SCALE GENOMIC DNA]</scope>
    <source>
        <strain evidence="4 5">UBC 951</strain>
    </source>
</reference>
<evidence type="ECO:0000313" key="5">
    <source>
        <dbReference type="Proteomes" id="UP000027361"/>
    </source>
</evidence>
<dbReference type="STRING" id="1037660.A0A066W1B5"/>
<accession>A0A066W1B5</accession>